<keyword evidence="3" id="KW-0270">Exopolysaccharide synthesis</keyword>
<dbReference type="RefSeq" id="WP_125230584.1">
    <property type="nucleotide sequence ID" value="NZ_RWJI01000001.1"/>
</dbReference>
<organism evidence="6 7">
    <name type="scientific">Sphingorhabdus wooponensis</name>
    <dbReference type="NCBI Taxonomy" id="940136"/>
    <lineage>
        <taxon>Bacteria</taxon>
        <taxon>Pseudomonadati</taxon>
        <taxon>Pseudomonadota</taxon>
        <taxon>Alphaproteobacteria</taxon>
        <taxon>Sphingomonadales</taxon>
        <taxon>Sphingomonadaceae</taxon>
        <taxon>Sphingorhabdus</taxon>
    </lineage>
</organism>
<comment type="similarity">
    <text evidence="1">Belongs to the stealth family.</text>
</comment>
<dbReference type="Proteomes" id="UP000268553">
    <property type="component" value="Unassembled WGS sequence"/>
</dbReference>
<accession>A0A3R8WLD2</accession>
<keyword evidence="2" id="KW-0808">Transferase</keyword>
<evidence type="ECO:0000313" key="7">
    <source>
        <dbReference type="Proteomes" id="UP000268553"/>
    </source>
</evidence>
<evidence type="ECO:0000256" key="2">
    <source>
        <dbReference type="ARBA" id="ARBA00022679"/>
    </source>
</evidence>
<sequence>MFEVDAVITWVDGADPALALNRDYHLAKANALALAGATAPLHDNGTNPHRWLCSDELNYCVRSIANNAPWVRRIWIVTDNQTPEIMPLPPETAAKISIVDHREIFAGYADALPTFNSLSIETMLWRIEGIAEHFLYFNDDVFLTAPVTPSDFFARNGPVLRGKWTDHSDLAASGAARDEASLLNHFNQINAAQMIGYTADHVFESAHVVHPMLRSVMAELFDTFHDAFIRNASYRFRDAGQFLPQSLHNHACLADGSAAILDTRDYLHIAVGAIDDWSAADISGYLRGTARDAIKFLCVNDLPEVERSFPDARAWIEEAIAR</sequence>
<evidence type="ECO:0000259" key="4">
    <source>
        <dbReference type="Pfam" id="PF11380"/>
    </source>
</evidence>
<keyword evidence="7" id="KW-1185">Reference proteome</keyword>
<evidence type="ECO:0000313" key="6">
    <source>
        <dbReference type="EMBL" id="RRQ52570.1"/>
    </source>
</evidence>
<dbReference type="OrthoDB" id="9776077at2"/>
<dbReference type="PANTHER" id="PTHR24045:SF0">
    <property type="entry name" value="N-ACETYLGLUCOSAMINE-1-PHOSPHOTRANSFERASE SUBUNITS ALPHA_BETA"/>
    <property type="match status" value="1"/>
</dbReference>
<dbReference type="InterPro" id="IPR021520">
    <property type="entry name" value="Stealth_CR2"/>
</dbReference>
<evidence type="ECO:0000256" key="3">
    <source>
        <dbReference type="ARBA" id="ARBA00023169"/>
    </source>
</evidence>
<protein>
    <recommendedName>
        <fullName evidence="8">Capsular polysaccharide phosphotransferase SacB</fullName>
    </recommendedName>
</protein>
<dbReference type="PANTHER" id="PTHR24045">
    <property type="match status" value="1"/>
</dbReference>
<feature type="domain" description="Stealth protein CR2 conserved region 2" evidence="4">
    <location>
        <begin position="54"/>
        <end position="157"/>
    </location>
</feature>
<evidence type="ECO:0000256" key="1">
    <source>
        <dbReference type="ARBA" id="ARBA00007583"/>
    </source>
</evidence>
<proteinExistence type="inferred from homology"/>
<dbReference type="Pfam" id="PF17101">
    <property type="entry name" value="Stealth_CR1"/>
    <property type="match status" value="1"/>
</dbReference>
<dbReference type="GO" id="GO:0000271">
    <property type="term" value="P:polysaccharide biosynthetic process"/>
    <property type="evidence" value="ECO:0007669"/>
    <property type="project" value="UniProtKB-KW"/>
</dbReference>
<dbReference type="InterPro" id="IPR031358">
    <property type="entry name" value="Stealth_CR1"/>
</dbReference>
<dbReference type="GO" id="GO:0016772">
    <property type="term" value="F:transferase activity, transferring phosphorus-containing groups"/>
    <property type="evidence" value="ECO:0007669"/>
    <property type="project" value="InterPro"/>
</dbReference>
<dbReference type="EMBL" id="RWJI01000001">
    <property type="protein sequence ID" value="RRQ52570.1"/>
    <property type="molecule type" value="Genomic_DNA"/>
</dbReference>
<reference evidence="6 7" key="1">
    <citation type="submission" date="2018-12" db="EMBL/GenBank/DDBJ databases">
        <authorList>
            <person name="Kim S.-J."/>
            <person name="Jung G.-Y."/>
        </authorList>
    </citation>
    <scope>NUCLEOTIDE SEQUENCE [LARGE SCALE GENOMIC DNA]</scope>
    <source>
        <strain evidence="6 7">03SU3-P</strain>
    </source>
</reference>
<feature type="domain" description="Stealth protein CR1 conserved region 1" evidence="5">
    <location>
        <begin position="2"/>
        <end position="23"/>
    </location>
</feature>
<comment type="caution">
    <text evidence="6">The sequence shown here is derived from an EMBL/GenBank/DDBJ whole genome shotgun (WGS) entry which is preliminary data.</text>
</comment>
<dbReference type="InterPro" id="IPR047141">
    <property type="entry name" value="Stealth"/>
</dbReference>
<evidence type="ECO:0008006" key="8">
    <source>
        <dbReference type="Google" id="ProtNLM"/>
    </source>
</evidence>
<gene>
    <name evidence="6" type="ORF">D7D48_06975</name>
</gene>
<evidence type="ECO:0000259" key="5">
    <source>
        <dbReference type="Pfam" id="PF17101"/>
    </source>
</evidence>
<dbReference type="Pfam" id="PF11380">
    <property type="entry name" value="Stealth_CR2"/>
    <property type="match status" value="1"/>
</dbReference>
<dbReference type="AlphaFoldDB" id="A0A3R8WLD2"/>
<name>A0A3R8WLD2_9SPHN</name>